<keyword evidence="2" id="KW-1185">Reference proteome</keyword>
<dbReference type="OrthoDB" id="5920377at2759"/>
<dbReference type="EMBL" id="JYDI01000017">
    <property type="protein sequence ID" value="KRY58898.1"/>
    <property type="molecule type" value="Genomic_DNA"/>
</dbReference>
<evidence type="ECO:0000313" key="2">
    <source>
        <dbReference type="Proteomes" id="UP000054653"/>
    </source>
</evidence>
<dbReference type="AlphaFoldDB" id="A0A0V1DCN6"/>
<organism evidence="1 2">
    <name type="scientific">Trichinella britovi</name>
    <name type="common">Parasitic roundworm</name>
    <dbReference type="NCBI Taxonomy" id="45882"/>
    <lineage>
        <taxon>Eukaryota</taxon>
        <taxon>Metazoa</taxon>
        <taxon>Ecdysozoa</taxon>
        <taxon>Nematoda</taxon>
        <taxon>Enoplea</taxon>
        <taxon>Dorylaimia</taxon>
        <taxon>Trichinellida</taxon>
        <taxon>Trichinellidae</taxon>
        <taxon>Trichinella</taxon>
    </lineage>
</organism>
<comment type="caution">
    <text evidence="1">The sequence shown here is derived from an EMBL/GenBank/DDBJ whole genome shotgun (WGS) entry which is preliminary data.</text>
</comment>
<dbReference type="Proteomes" id="UP000054653">
    <property type="component" value="Unassembled WGS sequence"/>
</dbReference>
<proteinExistence type="predicted"/>
<name>A0A0V1DCN6_TRIBR</name>
<evidence type="ECO:0000313" key="1">
    <source>
        <dbReference type="EMBL" id="KRY58898.1"/>
    </source>
</evidence>
<protein>
    <submittedName>
        <fullName evidence="1">Uncharacterized protein</fullName>
    </submittedName>
</protein>
<gene>
    <name evidence="1" type="ORF">T03_4651</name>
</gene>
<sequence>MHLEWYTAGPPIQHPFTLNLPTTPSTTQQSCEAEREAKSSQSLEQLFGHLVVYGWRALPISIHNDAPSYHFIHHSLVALYRPHTPATPILSYMPSYHISTAQAHCNTPSCLPPSIQSCEPERQYLCYLFAVAYPLATSPPHIELFTGRPFHNLLRGQPEQHPFTLMHLFTTPFITP</sequence>
<reference evidence="1 2" key="1">
    <citation type="submission" date="2015-01" db="EMBL/GenBank/DDBJ databases">
        <title>Evolution of Trichinella species and genotypes.</title>
        <authorList>
            <person name="Korhonen P.K."/>
            <person name="Edoardo P."/>
            <person name="Giuseppe L.R."/>
            <person name="Gasser R.B."/>
        </authorList>
    </citation>
    <scope>NUCLEOTIDE SEQUENCE [LARGE SCALE GENOMIC DNA]</scope>
    <source>
        <strain evidence="1">ISS120</strain>
    </source>
</reference>
<accession>A0A0V1DCN6</accession>